<dbReference type="PROSITE" id="PS51318">
    <property type="entry name" value="TAT"/>
    <property type="match status" value="1"/>
</dbReference>
<reference evidence="3 4" key="1">
    <citation type="submission" date="2024-06" db="EMBL/GenBank/DDBJ databases">
        <title>The Natural Products Discovery Center: Release of the First 8490 Sequenced Strains for Exploring Actinobacteria Biosynthetic Diversity.</title>
        <authorList>
            <person name="Kalkreuter E."/>
            <person name="Kautsar S.A."/>
            <person name="Yang D."/>
            <person name="Bader C.D."/>
            <person name="Teijaro C.N."/>
            <person name="Fluegel L."/>
            <person name="Davis C.M."/>
            <person name="Simpson J.R."/>
            <person name="Lauterbach L."/>
            <person name="Steele A.D."/>
            <person name="Gui C."/>
            <person name="Meng S."/>
            <person name="Li G."/>
            <person name="Viehrig K."/>
            <person name="Ye F."/>
            <person name="Su P."/>
            <person name="Kiefer A.F."/>
            <person name="Nichols A."/>
            <person name="Cepeda A.J."/>
            <person name="Yan W."/>
            <person name="Fan B."/>
            <person name="Jiang Y."/>
            <person name="Adhikari A."/>
            <person name="Zheng C.-J."/>
            <person name="Schuster L."/>
            <person name="Cowan T.M."/>
            <person name="Smanski M.J."/>
            <person name="Chevrette M.G."/>
            <person name="De Carvalho L.P.S."/>
            <person name="Shen B."/>
        </authorList>
    </citation>
    <scope>NUCLEOTIDE SEQUENCE [LARGE SCALE GENOMIC DNA]</scope>
    <source>
        <strain evidence="3 4">NPDC006286</strain>
    </source>
</reference>
<accession>A0ABV2VTF1</accession>
<protein>
    <recommendedName>
        <fullName evidence="5">Secreted protein</fullName>
    </recommendedName>
</protein>
<dbReference type="EMBL" id="JBEXRX010000118">
    <property type="protein sequence ID" value="MEU0155627.1"/>
    <property type="molecule type" value="Genomic_DNA"/>
</dbReference>
<evidence type="ECO:0000256" key="1">
    <source>
        <dbReference type="SAM" id="MobiDB-lite"/>
    </source>
</evidence>
<feature type="region of interest" description="Disordered" evidence="1">
    <location>
        <begin position="427"/>
        <end position="472"/>
    </location>
</feature>
<dbReference type="Proteomes" id="UP001550348">
    <property type="component" value="Unassembled WGS sequence"/>
</dbReference>
<sequence>MSIVPPLNMALDIEPILPHSCPTFALEERSKSIDDDRGTPLTSGFSSCTLGEPTTLGRRQLGGRRLMRKSRRGFLRAGPVTVVAAAALLLGALPAAARPADPEPAAPAAPAKAEVRQANKHDLSQKLRDVAPKKGSKVAAQPARSLDRQTADTSAKAGSDAVQRGFTATQVPEFAANFEGVGNVDGVLPPDTNGDVGPNHYVQMVNLHYAVYNKTGNLLLGPLPANTIWSGFGGPCETRNDGDPVVLYDEAADRWMVTQFALPGGSSGNHQCMAISQTGDPTGAYFRYDFLYHQTRMNDYPKYGIWPDAYYMTANEFAPSFVGVGAVAFEREKMLSGQAARMVYFHLGPDYGGVLPSDAEGLAPPPGRGAEPVRHVRRRRMGCLAHRPAADVGLQGRLDQSRELHVRQQPRAEPLHGDRTVRLEHVQLRPDLRPPAGHLGAAGRHRRPADVPGRVPELRRPRFDRAQPHGRR</sequence>
<organism evidence="3 4">
    <name type="scientific">Micromonospora fulviviridis</name>
    <dbReference type="NCBI Taxonomy" id="47860"/>
    <lineage>
        <taxon>Bacteria</taxon>
        <taxon>Bacillati</taxon>
        <taxon>Actinomycetota</taxon>
        <taxon>Actinomycetes</taxon>
        <taxon>Micromonosporales</taxon>
        <taxon>Micromonosporaceae</taxon>
        <taxon>Micromonospora</taxon>
    </lineage>
</organism>
<evidence type="ECO:0000313" key="3">
    <source>
        <dbReference type="EMBL" id="MEU0155627.1"/>
    </source>
</evidence>
<feature type="region of interest" description="Disordered" evidence="1">
    <location>
        <begin position="97"/>
        <end position="161"/>
    </location>
</feature>
<comment type="caution">
    <text evidence="3">The sequence shown here is derived from an EMBL/GenBank/DDBJ whole genome shotgun (WGS) entry which is preliminary data.</text>
</comment>
<feature type="compositionally biased region" description="Basic and acidic residues" evidence="1">
    <location>
        <begin position="113"/>
        <end position="132"/>
    </location>
</feature>
<proteinExistence type="predicted"/>
<gene>
    <name evidence="3" type="ORF">ABZ071_27750</name>
</gene>
<evidence type="ECO:0000313" key="4">
    <source>
        <dbReference type="Proteomes" id="UP001550348"/>
    </source>
</evidence>
<keyword evidence="4" id="KW-1185">Reference proteome</keyword>
<feature type="transmembrane region" description="Helical" evidence="2">
    <location>
        <begin position="74"/>
        <end position="97"/>
    </location>
</feature>
<dbReference type="RefSeq" id="WP_355667203.1">
    <property type="nucleotide sequence ID" value="NZ_JBEXRX010000118.1"/>
</dbReference>
<keyword evidence="2" id="KW-0812">Transmembrane</keyword>
<keyword evidence="2" id="KW-1133">Transmembrane helix</keyword>
<evidence type="ECO:0008006" key="5">
    <source>
        <dbReference type="Google" id="ProtNLM"/>
    </source>
</evidence>
<name>A0ABV2VTF1_9ACTN</name>
<keyword evidence="2" id="KW-0472">Membrane</keyword>
<evidence type="ECO:0000256" key="2">
    <source>
        <dbReference type="SAM" id="Phobius"/>
    </source>
</evidence>
<feature type="compositionally biased region" description="Basic and acidic residues" evidence="1">
    <location>
        <begin position="456"/>
        <end position="472"/>
    </location>
</feature>
<dbReference type="InterPro" id="IPR006311">
    <property type="entry name" value="TAT_signal"/>
</dbReference>